<keyword evidence="2" id="KW-0805">Transcription regulation</keyword>
<dbReference type="SMART" id="SM00862">
    <property type="entry name" value="Trans_reg_C"/>
    <property type="match status" value="1"/>
</dbReference>
<dbReference type="AlphaFoldDB" id="A0A8J7GJQ6"/>
<name>A0A8J7GJQ6_9ACTN</name>
<feature type="domain" description="Bacterial transcriptional activator" evidence="6">
    <location>
        <begin position="92"/>
        <end position="231"/>
    </location>
</feature>
<evidence type="ECO:0000256" key="2">
    <source>
        <dbReference type="ARBA" id="ARBA00023015"/>
    </source>
</evidence>
<dbReference type="Pfam" id="PF13424">
    <property type="entry name" value="TPR_12"/>
    <property type="match status" value="1"/>
</dbReference>
<evidence type="ECO:0000313" key="8">
    <source>
        <dbReference type="Proteomes" id="UP000622552"/>
    </source>
</evidence>
<evidence type="ECO:0000256" key="3">
    <source>
        <dbReference type="ARBA" id="ARBA00023125"/>
    </source>
</evidence>
<accession>A0A8J7GJQ6</accession>
<gene>
    <name evidence="7" type="ORF">IW245_004049</name>
</gene>
<dbReference type="InterPro" id="IPR036388">
    <property type="entry name" value="WH-like_DNA-bd_sf"/>
</dbReference>
<dbReference type="Gene3D" id="1.10.10.10">
    <property type="entry name" value="Winged helix-like DNA-binding domain superfamily/Winged helix DNA-binding domain"/>
    <property type="match status" value="1"/>
</dbReference>
<dbReference type="InterPro" id="IPR016032">
    <property type="entry name" value="Sig_transdc_resp-reg_C-effctor"/>
</dbReference>
<evidence type="ECO:0000256" key="1">
    <source>
        <dbReference type="ARBA" id="ARBA00005820"/>
    </source>
</evidence>
<dbReference type="InterPro" id="IPR002182">
    <property type="entry name" value="NB-ARC"/>
</dbReference>
<dbReference type="GO" id="GO:0000160">
    <property type="term" value="P:phosphorelay signal transduction system"/>
    <property type="evidence" value="ECO:0007669"/>
    <property type="project" value="InterPro"/>
</dbReference>
<dbReference type="EMBL" id="JADOUF010000001">
    <property type="protein sequence ID" value="MBG6137855.1"/>
    <property type="molecule type" value="Genomic_DNA"/>
</dbReference>
<protein>
    <submittedName>
        <fullName evidence="7">DNA-binding SARP family transcriptional activator/tetratricopeptide (TPR) repeat protein</fullName>
    </submittedName>
</protein>
<keyword evidence="4" id="KW-0804">Transcription</keyword>
<dbReference type="SMART" id="SM00028">
    <property type="entry name" value="TPR"/>
    <property type="match status" value="4"/>
</dbReference>
<dbReference type="SUPFAM" id="SSF48452">
    <property type="entry name" value="TPR-like"/>
    <property type="match status" value="3"/>
</dbReference>
<dbReference type="Gene3D" id="1.25.40.10">
    <property type="entry name" value="Tetratricopeptide repeat domain"/>
    <property type="match status" value="3"/>
</dbReference>
<reference evidence="7" key="1">
    <citation type="submission" date="2020-11" db="EMBL/GenBank/DDBJ databases">
        <title>Sequencing the genomes of 1000 actinobacteria strains.</title>
        <authorList>
            <person name="Klenk H.-P."/>
        </authorList>
    </citation>
    <scope>NUCLEOTIDE SEQUENCE</scope>
    <source>
        <strain evidence="7">DSM 45356</strain>
    </source>
</reference>
<dbReference type="Gene3D" id="3.40.50.300">
    <property type="entry name" value="P-loop containing nucleotide triphosphate hydrolases"/>
    <property type="match status" value="1"/>
</dbReference>
<dbReference type="PANTHER" id="PTHR35807:SF1">
    <property type="entry name" value="TRANSCRIPTIONAL REGULATOR REDD"/>
    <property type="match status" value="1"/>
</dbReference>
<dbReference type="InterPro" id="IPR051677">
    <property type="entry name" value="AfsR-DnrI-RedD_regulator"/>
</dbReference>
<evidence type="ECO:0000259" key="6">
    <source>
        <dbReference type="SMART" id="SM01043"/>
    </source>
</evidence>
<dbReference type="SUPFAM" id="SSF46894">
    <property type="entry name" value="C-terminal effector domain of the bipartite response regulators"/>
    <property type="match status" value="1"/>
</dbReference>
<evidence type="ECO:0000313" key="7">
    <source>
        <dbReference type="EMBL" id="MBG6137855.1"/>
    </source>
</evidence>
<dbReference type="GO" id="GO:0006355">
    <property type="term" value="P:regulation of DNA-templated transcription"/>
    <property type="evidence" value="ECO:0007669"/>
    <property type="project" value="InterPro"/>
</dbReference>
<dbReference type="Pfam" id="PF03704">
    <property type="entry name" value="BTAD"/>
    <property type="match status" value="1"/>
</dbReference>
<dbReference type="InterPro" id="IPR027417">
    <property type="entry name" value="P-loop_NTPase"/>
</dbReference>
<dbReference type="RefSeq" id="WP_197004674.1">
    <property type="nucleotide sequence ID" value="NZ_BONS01000017.1"/>
</dbReference>
<comment type="similarity">
    <text evidence="1">Belongs to the AfsR/DnrI/RedD regulatory family.</text>
</comment>
<evidence type="ECO:0000259" key="5">
    <source>
        <dbReference type="SMART" id="SM00862"/>
    </source>
</evidence>
<dbReference type="SUPFAM" id="SSF52540">
    <property type="entry name" value="P-loop containing nucleoside triphosphate hydrolases"/>
    <property type="match status" value="1"/>
</dbReference>
<dbReference type="PANTHER" id="PTHR35807">
    <property type="entry name" value="TRANSCRIPTIONAL REGULATOR REDD-RELATED"/>
    <property type="match status" value="1"/>
</dbReference>
<proteinExistence type="inferred from homology"/>
<dbReference type="Proteomes" id="UP000622552">
    <property type="component" value="Unassembled WGS sequence"/>
</dbReference>
<evidence type="ECO:0000256" key="4">
    <source>
        <dbReference type="ARBA" id="ARBA00023163"/>
    </source>
</evidence>
<dbReference type="InterPro" id="IPR005158">
    <property type="entry name" value="BTAD"/>
</dbReference>
<comment type="caution">
    <text evidence="7">The sequence shown here is derived from an EMBL/GenBank/DDBJ whole genome shotgun (WGS) entry which is preliminary data.</text>
</comment>
<dbReference type="InterPro" id="IPR019734">
    <property type="entry name" value="TPR_rpt"/>
</dbReference>
<sequence>MEFRVLGGVLAVVDGEPVALGRRRERRILGVLLLRLNTPVSTEDLIDLLGDGLTRSAVRVHVSRLRGALAGTSAELRTERGRYVLHADPDQVDVHRFRALVAAARTAEEPLTPLREAFALWRGPALGADATDRIRERVAAGLDDLYLTATELRLTAELAAGRHGEVLPELAELVAAYPLRETFAALLITAVHRAGDRTGALGVYEAASERLAEATGLDPGPALTAAHLRVLRDDRPPGDPLRTPAQLPPDLADFTGRESELDRLDALLPRGGAVVISTVTGTGGIGKTTLAVHWAHRIRDRFPDGQLHLNLHGYSTSAPVPPMEALARLLRALGVPAERIPSHQEEAAGMYRSLLADRRVLILLDNAHHPDQVRPLLPSSPHCMVLVTSRNALTGLVVRDGAVNLELPVLSAAEAVEFLRTTLGAGRVAAEPAAAAELIALCGRLPLALRITAAHLLDRPGIAAHVARMRAGDLLGELEVDDDPQASVRAAFDLSYAALEPEAARLFRFLGLVPGPDLTVGAAHALAGRDPGRLLRQLTAAHLVEESGPGRYALHDLLRRYAEERVADDPERGAAARRLYDWYLRTADAAARRLYPSSTRLPNGPVHAPVPEVPEALSWLESERANLVAAVRHTAAHGPREYAWLITDALRGYFYHRRHVVEWLAASQAALDAAVAGGERLAQAAMHLSIAGAHSVEDPRRALEHYRTALDAAVAAGWTQGTATITNNLGDLLYDLGDLRGADRHLREAVRLADNVLLADPTDGERGSAAIVFTNLADTVRCLGRPDEAAALLNRALFEVDVSGTVYGAGHTHTVFGRLLCDRGEYAAALDWAAGALPSIVAQSGSAFEVNALVVIGDAHRGLGDPGRAGEAYRSALTVAVDVGHPYGQAEALLGLAACEDSLGHAASEESLAHAERALDVARRHGYAVLEGRALTACARAHRAAGEPGPAAARATEAVAVHERSGYHEGLVASRQLLDVIRPVAAIAATMPGC</sequence>
<dbReference type="PRINTS" id="PR00364">
    <property type="entry name" value="DISEASERSIST"/>
</dbReference>
<dbReference type="GO" id="GO:0003677">
    <property type="term" value="F:DNA binding"/>
    <property type="evidence" value="ECO:0007669"/>
    <property type="project" value="UniProtKB-KW"/>
</dbReference>
<organism evidence="7 8">
    <name type="scientific">Longispora fulva</name>
    <dbReference type="NCBI Taxonomy" id="619741"/>
    <lineage>
        <taxon>Bacteria</taxon>
        <taxon>Bacillati</taxon>
        <taxon>Actinomycetota</taxon>
        <taxon>Actinomycetes</taxon>
        <taxon>Micromonosporales</taxon>
        <taxon>Micromonosporaceae</taxon>
        <taxon>Longispora</taxon>
    </lineage>
</organism>
<keyword evidence="3 7" id="KW-0238">DNA-binding</keyword>
<dbReference type="SMART" id="SM01043">
    <property type="entry name" value="BTAD"/>
    <property type="match status" value="1"/>
</dbReference>
<dbReference type="InterPro" id="IPR001867">
    <property type="entry name" value="OmpR/PhoB-type_DNA-bd"/>
</dbReference>
<dbReference type="InterPro" id="IPR011990">
    <property type="entry name" value="TPR-like_helical_dom_sf"/>
</dbReference>
<dbReference type="GO" id="GO:0043531">
    <property type="term" value="F:ADP binding"/>
    <property type="evidence" value="ECO:0007669"/>
    <property type="project" value="InterPro"/>
</dbReference>
<dbReference type="Pfam" id="PF00931">
    <property type="entry name" value="NB-ARC"/>
    <property type="match status" value="1"/>
</dbReference>
<feature type="domain" description="OmpR/PhoB-type" evidence="5">
    <location>
        <begin position="15"/>
        <end position="85"/>
    </location>
</feature>
<dbReference type="CDD" id="cd15831">
    <property type="entry name" value="BTAD"/>
    <property type="match status" value="1"/>
</dbReference>
<keyword evidence="8" id="KW-1185">Reference proteome</keyword>